<protein>
    <submittedName>
        <fullName evidence="1">PRC-barrel domain containing protein</fullName>
    </submittedName>
</protein>
<evidence type="ECO:0000313" key="2">
    <source>
        <dbReference type="Proteomes" id="UP001596481"/>
    </source>
</evidence>
<dbReference type="EMBL" id="JBHTAA010000002">
    <property type="protein sequence ID" value="MFC7203109.1"/>
    <property type="molecule type" value="Genomic_DNA"/>
</dbReference>
<reference evidence="1 2" key="1">
    <citation type="journal article" date="2019" name="Int. J. Syst. Evol. Microbiol.">
        <title>The Global Catalogue of Microorganisms (GCM) 10K type strain sequencing project: providing services to taxonomists for standard genome sequencing and annotation.</title>
        <authorList>
            <consortium name="The Broad Institute Genomics Platform"/>
            <consortium name="The Broad Institute Genome Sequencing Center for Infectious Disease"/>
            <person name="Wu L."/>
            <person name="Ma J."/>
        </authorList>
    </citation>
    <scope>NUCLEOTIDE SEQUENCE [LARGE SCALE GENOMIC DNA]</scope>
    <source>
        <strain evidence="1 2">DSM 29988</strain>
    </source>
</reference>
<accession>A0ABD5ZCV6</accession>
<sequence>MSPQALTVDDVGKRVISASGTPVGHVTGTQDGTVYVAPDPKITSTLVAVLGWRDGIDGGSFRIDPDAIRCVTDDEVYLDD</sequence>
<comment type="caution">
    <text evidence="1">The sequence shown here is derived from an EMBL/GenBank/DDBJ whole genome shotgun (WGS) entry which is preliminary data.</text>
</comment>
<gene>
    <name evidence="1" type="ORF">ACFQJC_06260</name>
</gene>
<dbReference type="RefSeq" id="WP_390222423.1">
    <property type="nucleotide sequence ID" value="NZ_JBHTAA010000002.1"/>
</dbReference>
<proteinExistence type="predicted"/>
<dbReference type="Proteomes" id="UP001596481">
    <property type="component" value="Unassembled WGS sequence"/>
</dbReference>
<dbReference type="AlphaFoldDB" id="A0ABD5ZCV6"/>
<organism evidence="1 2">
    <name type="scientific">Haloferax namakaokahaiae</name>
    <dbReference type="NCBI Taxonomy" id="1748331"/>
    <lineage>
        <taxon>Archaea</taxon>
        <taxon>Methanobacteriati</taxon>
        <taxon>Methanobacteriota</taxon>
        <taxon>Stenosarchaea group</taxon>
        <taxon>Halobacteria</taxon>
        <taxon>Halobacteriales</taxon>
        <taxon>Haloferacaceae</taxon>
        <taxon>Haloferax</taxon>
    </lineage>
</organism>
<name>A0ABD5ZCV6_9EURY</name>
<keyword evidence="2" id="KW-1185">Reference proteome</keyword>
<evidence type="ECO:0000313" key="1">
    <source>
        <dbReference type="EMBL" id="MFC7203109.1"/>
    </source>
</evidence>